<evidence type="ECO:0008006" key="2">
    <source>
        <dbReference type="Google" id="ProtNLM"/>
    </source>
</evidence>
<proteinExistence type="predicted"/>
<dbReference type="InterPro" id="IPR016035">
    <property type="entry name" value="Acyl_Trfase/lysoPLipase"/>
</dbReference>
<dbReference type="EMBL" id="MLJW01000024">
    <property type="protein sequence ID" value="OIR10082.1"/>
    <property type="molecule type" value="Genomic_DNA"/>
</dbReference>
<dbReference type="Gene3D" id="3.40.1090.10">
    <property type="entry name" value="Cytosolic phospholipase A2 catalytic domain"/>
    <property type="match status" value="1"/>
</dbReference>
<dbReference type="AlphaFoldDB" id="A0A1J5SNM1"/>
<gene>
    <name evidence="1" type="ORF">GALL_80100</name>
</gene>
<dbReference type="SUPFAM" id="SSF52151">
    <property type="entry name" value="FabD/lysophospholipase-like"/>
    <property type="match status" value="1"/>
</dbReference>
<comment type="caution">
    <text evidence="1">The sequence shown here is derived from an EMBL/GenBank/DDBJ whole genome shotgun (WGS) entry which is preliminary data.</text>
</comment>
<reference evidence="1" key="1">
    <citation type="submission" date="2016-10" db="EMBL/GenBank/DDBJ databases">
        <title>Sequence of Gallionella enrichment culture.</title>
        <authorList>
            <person name="Poehlein A."/>
            <person name="Muehling M."/>
            <person name="Daniel R."/>
        </authorList>
    </citation>
    <scope>NUCLEOTIDE SEQUENCE</scope>
</reference>
<name>A0A1J5SNM1_9ZZZZ</name>
<sequence>MAAQIPLYPLPLGQALPADKPLAVCISGGGSRSMVCGLGQLSALASLDDPQRPGQRLLDRVGVFSSVSGGSWAAVPFTFLPATLGGQPVTDADLLITPLAPGDLVKGSPGEASPGNVCHMPATCLGAVPGRFDETGLADFALQWLWLKLWDKVPWSWLWIYAVGHFILRGYALYAATYSEDDGILPDKFFSLSARHVTETLLPGNPDLGTDDFYYPRAGRPALIVNFNLMEESAGAPQMPMQATCLSTGAPGQTPNGQLRGGGACESFGFGTTLLPDPAPAGAVLATLRRRYSLCDITGCSSAFFAQWLQQRLGAYLDQSLAEADSRPTKFGFAATQGALARAELTRLRAELAALDDKPLAIVPQYDYWPLIQTEPPVTIRYGFSDGGAFENTGLMGLLARTSGDVRALVFVNTSTALSLDGNGLLVADSQLPNLFGFAAYENGAYPSFGGMRADQPLSFVQLFPQAPFADLLAQLKRNSCAGTDSPHRGIAWARQTLTTVANPVAQVAAGRTVQVLWVYNNRVDQWQEAITDIALQADLSQGQGADPGGSLAHFPSYSTFDIHLDAEAANMLAQLSAWNVAQLTSEIAALLG</sequence>
<accession>A0A1J5SNM1</accession>
<protein>
    <recommendedName>
        <fullName evidence="2">PNPLA domain-containing protein</fullName>
    </recommendedName>
</protein>
<evidence type="ECO:0000313" key="1">
    <source>
        <dbReference type="EMBL" id="OIR10082.1"/>
    </source>
</evidence>
<organism evidence="1">
    <name type="scientific">mine drainage metagenome</name>
    <dbReference type="NCBI Taxonomy" id="410659"/>
    <lineage>
        <taxon>unclassified sequences</taxon>
        <taxon>metagenomes</taxon>
        <taxon>ecological metagenomes</taxon>
    </lineage>
</organism>